<dbReference type="KEGG" id="snn:EWH46_03515"/>
<keyword evidence="1" id="KW-1133">Transmembrane helix</keyword>
<accession>A0A5C1PXF5</accession>
<dbReference type="EMBL" id="JBEPLS010000010">
    <property type="protein sequence ID" value="MET3604816.1"/>
    <property type="molecule type" value="Genomic_DNA"/>
</dbReference>
<proteinExistence type="predicted"/>
<organism evidence="3 4">
    <name type="scientific">Sphaerotilus sulfidivorans</name>
    <dbReference type="NCBI Taxonomy" id="639200"/>
    <lineage>
        <taxon>Bacteria</taxon>
        <taxon>Pseudomonadati</taxon>
        <taxon>Pseudomonadota</taxon>
        <taxon>Betaproteobacteria</taxon>
        <taxon>Burkholderiales</taxon>
        <taxon>Sphaerotilaceae</taxon>
        <taxon>Sphaerotilus</taxon>
    </lineage>
</organism>
<reference evidence="2 5" key="2">
    <citation type="submission" date="2024-06" db="EMBL/GenBank/DDBJ databases">
        <title>Genomic Encyclopedia of Type Strains, Phase IV (KMG-IV): sequencing the most valuable type-strain genomes for metagenomic binning, comparative biology and taxonomic classification.</title>
        <authorList>
            <person name="Goeker M."/>
        </authorList>
    </citation>
    <scope>NUCLEOTIDE SEQUENCE [LARGE SCALE GENOMIC DNA]</scope>
    <source>
        <strain evidence="2 5">D-501</strain>
    </source>
</reference>
<dbReference type="AlphaFoldDB" id="A0A5C1PXF5"/>
<dbReference type="Proteomes" id="UP000323522">
    <property type="component" value="Chromosome"/>
</dbReference>
<keyword evidence="1" id="KW-0472">Membrane</keyword>
<dbReference type="EMBL" id="CP035708">
    <property type="protein sequence ID" value="QEM99937.1"/>
    <property type="molecule type" value="Genomic_DNA"/>
</dbReference>
<evidence type="ECO:0000313" key="2">
    <source>
        <dbReference type="EMBL" id="MET3604816.1"/>
    </source>
</evidence>
<feature type="transmembrane region" description="Helical" evidence="1">
    <location>
        <begin position="20"/>
        <end position="45"/>
    </location>
</feature>
<evidence type="ECO:0000313" key="5">
    <source>
        <dbReference type="Proteomes" id="UP001549111"/>
    </source>
</evidence>
<dbReference type="RefSeq" id="WP_149502687.1">
    <property type="nucleotide sequence ID" value="NZ_CP035708.1"/>
</dbReference>
<gene>
    <name evidence="2" type="ORF">ABIC99_002640</name>
    <name evidence="3" type="ORF">EWH46_03515</name>
</gene>
<evidence type="ECO:0008006" key="6">
    <source>
        <dbReference type="Google" id="ProtNLM"/>
    </source>
</evidence>
<sequence length="112" mass="12150">MNTPSEALGRLFRLVVRLFLVAAGAVFFFSLLLAGAIAALGFTLWSLLRGRRPLVADIWRVQRQMRERAQARGFAGGWSTRASGPAATAPEDIVEVQAREVVPGQGRIGSRS</sequence>
<name>A0A5C1PXF5_9BURK</name>
<protein>
    <recommendedName>
        <fullName evidence="6">DUF4229 domain-containing protein</fullName>
    </recommendedName>
</protein>
<dbReference type="OrthoDB" id="9157486at2"/>
<reference evidence="3 4" key="1">
    <citation type="submission" date="2019-02" db="EMBL/GenBank/DDBJ databases">
        <title>Complete Genome Sequence and Methylome Analysis of Sphaerotilus natans subsp. sulfidivorans D-507.</title>
        <authorList>
            <person name="Fomenkov A."/>
            <person name="Gridneva E."/>
            <person name="Smolyakov D."/>
            <person name="Dubinina G."/>
            <person name="Vincze T."/>
            <person name="Grabovich M."/>
            <person name="Roberts R.J."/>
        </authorList>
    </citation>
    <scope>NUCLEOTIDE SEQUENCE [LARGE SCALE GENOMIC DNA]</scope>
    <source>
        <strain evidence="3 4">D-507</strain>
    </source>
</reference>
<evidence type="ECO:0000256" key="1">
    <source>
        <dbReference type="SAM" id="Phobius"/>
    </source>
</evidence>
<keyword evidence="5" id="KW-1185">Reference proteome</keyword>
<dbReference type="Proteomes" id="UP001549111">
    <property type="component" value="Unassembled WGS sequence"/>
</dbReference>
<evidence type="ECO:0000313" key="3">
    <source>
        <dbReference type="EMBL" id="QEM99937.1"/>
    </source>
</evidence>
<evidence type="ECO:0000313" key="4">
    <source>
        <dbReference type="Proteomes" id="UP000323522"/>
    </source>
</evidence>
<keyword evidence="1" id="KW-0812">Transmembrane</keyword>